<feature type="non-terminal residue" evidence="2">
    <location>
        <position position="1"/>
    </location>
</feature>
<reference evidence="2" key="1">
    <citation type="submission" date="2020-02" db="EMBL/GenBank/DDBJ databases">
        <authorList>
            <person name="Meier V. D."/>
        </authorList>
    </citation>
    <scope>NUCLEOTIDE SEQUENCE</scope>
    <source>
        <strain evidence="2">AVDCRST_MAG02</strain>
    </source>
</reference>
<name>A0A6J4RAT1_9ACTN</name>
<evidence type="ECO:0000256" key="1">
    <source>
        <dbReference type="SAM" id="MobiDB-lite"/>
    </source>
</evidence>
<gene>
    <name evidence="2" type="ORF">AVDCRST_MAG02-3468</name>
</gene>
<proteinExistence type="predicted"/>
<organism evidence="2">
    <name type="scientific">uncultured Rubrobacteraceae bacterium</name>
    <dbReference type="NCBI Taxonomy" id="349277"/>
    <lineage>
        <taxon>Bacteria</taxon>
        <taxon>Bacillati</taxon>
        <taxon>Actinomycetota</taxon>
        <taxon>Rubrobacteria</taxon>
        <taxon>Rubrobacterales</taxon>
        <taxon>Rubrobacteraceae</taxon>
        <taxon>environmental samples</taxon>
    </lineage>
</organism>
<sequence>ATHGRRHAEKGLPVDLFAGHDRSGAPTRPLAGGLGLCEHRTLSVPFVRRLRAMRASL</sequence>
<dbReference type="EMBL" id="CADCVH010000101">
    <property type="protein sequence ID" value="CAA9468885.1"/>
    <property type="molecule type" value="Genomic_DNA"/>
</dbReference>
<feature type="non-terminal residue" evidence="2">
    <location>
        <position position="57"/>
    </location>
</feature>
<evidence type="ECO:0000313" key="2">
    <source>
        <dbReference type="EMBL" id="CAA9468885.1"/>
    </source>
</evidence>
<accession>A0A6J4RAT1</accession>
<protein>
    <submittedName>
        <fullName evidence="2">Uncharacterized protein</fullName>
    </submittedName>
</protein>
<feature type="region of interest" description="Disordered" evidence="1">
    <location>
        <begin position="1"/>
        <end position="23"/>
    </location>
</feature>
<dbReference type="AlphaFoldDB" id="A0A6J4RAT1"/>